<protein>
    <recommendedName>
        <fullName evidence="3">Prolyl 4-hydroxylase alpha subunit Fe(2+) 2OG dioxygenase domain-containing protein</fullName>
    </recommendedName>
</protein>
<reference evidence="1 2" key="1">
    <citation type="submission" date="2023-02" db="EMBL/GenBank/DDBJ databases">
        <title>Description and genomic characterization of Microbulbifer bruguierae sp. nov., isolated from the sediment of mangrove plant Bruguiera sexangula.</title>
        <authorList>
            <person name="Long M."/>
        </authorList>
    </citation>
    <scope>NUCLEOTIDE SEQUENCE [LARGE SCALE GENOMIC DNA]</scope>
    <source>
        <strain evidence="1 2">H12</strain>
    </source>
</reference>
<dbReference type="RefSeq" id="WP_280321029.1">
    <property type="nucleotide sequence ID" value="NZ_CP118605.1"/>
</dbReference>
<evidence type="ECO:0008006" key="3">
    <source>
        <dbReference type="Google" id="ProtNLM"/>
    </source>
</evidence>
<sequence length="273" mass="31154">MNMSTVAEMMGSRGYLILRNQFSGAELDTIKNEVESLIDRVYTEQNLLDHSVYPSDHSESRVSHAMMIAESISPFPTVAHTDFPSINALLRAHNGLLSEFTGSRVSPGSRCMLNYQCYTSGSKPVAEHFDGEYLRTRRCDKTLDFQLLEGILPRYVSLLVVQNENDGKGIELSAGETRVSPVLNAGDTIIFDNIRWRHSVPRLDKGRVSIGLRNFDHMPWHFCADREYFLDAEERYVPVHDGWGSAQVDCVARLGRFFQNEWPVLKNEYSFYF</sequence>
<name>A0ABY8NE56_9GAMM</name>
<evidence type="ECO:0000313" key="1">
    <source>
        <dbReference type="EMBL" id="WGL17196.1"/>
    </source>
</evidence>
<evidence type="ECO:0000313" key="2">
    <source>
        <dbReference type="Proteomes" id="UP001236500"/>
    </source>
</evidence>
<organism evidence="1 2">
    <name type="scientific">Microbulbifer bruguierae</name>
    <dbReference type="NCBI Taxonomy" id="3029061"/>
    <lineage>
        <taxon>Bacteria</taxon>
        <taxon>Pseudomonadati</taxon>
        <taxon>Pseudomonadota</taxon>
        <taxon>Gammaproteobacteria</taxon>
        <taxon>Cellvibrionales</taxon>
        <taxon>Microbulbiferaceae</taxon>
        <taxon>Microbulbifer</taxon>
    </lineage>
</organism>
<gene>
    <name evidence="1" type="ORF">PVT68_02585</name>
</gene>
<dbReference type="EMBL" id="CP118605">
    <property type="protein sequence ID" value="WGL17196.1"/>
    <property type="molecule type" value="Genomic_DNA"/>
</dbReference>
<dbReference type="Gene3D" id="2.60.120.620">
    <property type="entry name" value="q2cbj1_9rhob like domain"/>
    <property type="match status" value="1"/>
</dbReference>
<proteinExistence type="predicted"/>
<accession>A0ABY8NE56</accession>
<keyword evidence="2" id="KW-1185">Reference proteome</keyword>
<dbReference type="SUPFAM" id="SSF51197">
    <property type="entry name" value="Clavaminate synthase-like"/>
    <property type="match status" value="1"/>
</dbReference>
<dbReference type="Proteomes" id="UP001236500">
    <property type="component" value="Chromosome"/>
</dbReference>